<evidence type="ECO:0000256" key="8">
    <source>
        <dbReference type="SAM" id="MobiDB-lite"/>
    </source>
</evidence>
<dbReference type="InterPro" id="IPR038619">
    <property type="entry name" value="MraZ_sf"/>
</dbReference>
<dbReference type="PROSITE" id="PS51740">
    <property type="entry name" value="SPOVT_ABRB"/>
    <property type="match status" value="2"/>
</dbReference>
<dbReference type="GO" id="GO:2000143">
    <property type="term" value="P:negative regulation of DNA-templated transcription initiation"/>
    <property type="evidence" value="ECO:0007669"/>
    <property type="project" value="TreeGrafter"/>
</dbReference>
<dbReference type="PANTHER" id="PTHR34701">
    <property type="entry name" value="TRANSCRIPTIONAL REGULATOR MRAZ"/>
    <property type="match status" value="1"/>
</dbReference>
<proteinExistence type="inferred from homology"/>
<dbReference type="HAMAP" id="MF_01008">
    <property type="entry name" value="MraZ"/>
    <property type="match status" value="1"/>
</dbReference>
<dbReference type="InterPro" id="IPR007159">
    <property type="entry name" value="SpoVT-AbrB_dom"/>
</dbReference>
<evidence type="ECO:0000256" key="3">
    <source>
        <dbReference type="ARBA" id="ARBA00022737"/>
    </source>
</evidence>
<dbReference type="GO" id="GO:0005737">
    <property type="term" value="C:cytoplasm"/>
    <property type="evidence" value="ECO:0007669"/>
    <property type="project" value="UniProtKB-UniRule"/>
</dbReference>
<keyword evidence="4 7" id="KW-0805">Transcription regulation</keyword>
<evidence type="ECO:0000313" key="12">
    <source>
        <dbReference type="Proteomes" id="UP000523601"/>
    </source>
</evidence>
<comment type="caution">
    <text evidence="10">The sequence shown here is derived from an EMBL/GenBank/DDBJ whole genome shotgun (WGS) entry which is preliminary data.</text>
</comment>
<keyword evidence="3" id="KW-0677">Repeat</keyword>
<dbReference type="EMBL" id="JABCJD010000010">
    <property type="protein sequence ID" value="NVO29097.1"/>
    <property type="molecule type" value="Genomic_DNA"/>
</dbReference>
<dbReference type="InterPro" id="IPR037914">
    <property type="entry name" value="SpoVT-AbrB_sf"/>
</dbReference>
<dbReference type="InterPro" id="IPR003444">
    <property type="entry name" value="MraZ"/>
</dbReference>
<evidence type="ECO:0000313" key="10">
    <source>
        <dbReference type="EMBL" id="NVO24866.1"/>
    </source>
</evidence>
<evidence type="ECO:0000256" key="2">
    <source>
        <dbReference type="ARBA" id="ARBA00022490"/>
    </source>
</evidence>
<feature type="region of interest" description="Disordered" evidence="8">
    <location>
        <begin position="154"/>
        <end position="174"/>
    </location>
</feature>
<dbReference type="NCBIfam" id="NF001476">
    <property type="entry name" value="PRK00326.2-2"/>
    <property type="match status" value="1"/>
</dbReference>
<name>A0A850Q6W4_9RHOB</name>
<evidence type="ECO:0000313" key="11">
    <source>
        <dbReference type="EMBL" id="NVO29097.1"/>
    </source>
</evidence>
<dbReference type="PANTHER" id="PTHR34701:SF1">
    <property type="entry name" value="TRANSCRIPTIONAL REGULATOR MRAZ"/>
    <property type="match status" value="1"/>
</dbReference>
<dbReference type="CDD" id="cd16320">
    <property type="entry name" value="MraZ_N"/>
    <property type="match status" value="1"/>
</dbReference>
<comment type="similarity">
    <text evidence="7">Belongs to the MraZ family.</text>
</comment>
<dbReference type="GO" id="GO:0009295">
    <property type="term" value="C:nucleoid"/>
    <property type="evidence" value="ECO:0007669"/>
    <property type="project" value="UniProtKB-SubCell"/>
</dbReference>
<keyword evidence="5 7" id="KW-0238">DNA-binding</keyword>
<dbReference type="GO" id="GO:0000976">
    <property type="term" value="F:transcription cis-regulatory region binding"/>
    <property type="evidence" value="ECO:0007669"/>
    <property type="project" value="TreeGrafter"/>
</dbReference>
<dbReference type="InterPro" id="IPR035642">
    <property type="entry name" value="MraZ_N"/>
</dbReference>
<comment type="subcellular location">
    <subcellularLocation>
        <location evidence="7">Cytoplasm</location>
        <location evidence="7">Nucleoid</location>
    </subcellularLocation>
</comment>
<evidence type="ECO:0000256" key="4">
    <source>
        <dbReference type="ARBA" id="ARBA00023015"/>
    </source>
</evidence>
<accession>A0A850Q6W4</accession>
<feature type="domain" description="SpoVT-AbrB" evidence="9">
    <location>
        <begin position="15"/>
        <end position="58"/>
    </location>
</feature>
<dbReference type="InterPro" id="IPR035644">
    <property type="entry name" value="MraZ_C"/>
</dbReference>
<evidence type="ECO:0000313" key="13">
    <source>
        <dbReference type="Proteomes" id="UP000592216"/>
    </source>
</evidence>
<dbReference type="Proteomes" id="UP000592216">
    <property type="component" value="Unassembled WGS sequence"/>
</dbReference>
<keyword evidence="6 7" id="KW-0804">Transcription</keyword>
<dbReference type="Pfam" id="PF02381">
    <property type="entry name" value="MraZ"/>
    <property type="match status" value="1"/>
</dbReference>
<dbReference type="InterPro" id="IPR020603">
    <property type="entry name" value="MraZ_dom"/>
</dbReference>
<dbReference type="GO" id="GO:0003700">
    <property type="term" value="F:DNA-binding transcription factor activity"/>
    <property type="evidence" value="ECO:0007669"/>
    <property type="project" value="UniProtKB-UniRule"/>
</dbReference>
<dbReference type="EMBL" id="JABCJE010000009">
    <property type="protein sequence ID" value="NVO24866.1"/>
    <property type="molecule type" value="Genomic_DNA"/>
</dbReference>
<evidence type="ECO:0000256" key="1">
    <source>
        <dbReference type="ARBA" id="ARBA00013860"/>
    </source>
</evidence>
<dbReference type="Proteomes" id="UP000523601">
    <property type="component" value="Unassembled WGS sequence"/>
</dbReference>
<keyword evidence="2 7" id="KW-0963">Cytoplasm</keyword>
<dbReference type="CDD" id="cd16321">
    <property type="entry name" value="MraZ_C"/>
    <property type="match status" value="1"/>
</dbReference>
<evidence type="ECO:0000259" key="9">
    <source>
        <dbReference type="PROSITE" id="PS51740"/>
    </source>
</evidence>
<protein>
    <recommendedName>
        <fullName evidence="1 7">Transcriptional regulator MraZ</fullName>
    </recommendedName>
</protein>
<evidence type="ECO:0000256" key="7">
    <source>
        <dbReference type="HAMAP-Rule" id="MF_01008"/>
    </source>
</evidence>
<dbReference type="AlphaFoldDB" id="A0A850Q6W4"/>
<dbReference type="Gene3D" id="3.40.1550.20">
    <property type="entry name" value="Transcriptional regulator MraZ domain"/>
    <property type="match status" value="1"/>
</dbReference>
<organism evidence="10 13">
    <name type="scientific">Donghicola mangrovi</name>
    <dbReference type="NCBI Taxonomy" id="2729614"/>
    <lineage>
        <taxon>Bacteria</taxon>
        <taxon>Pseudomonadati</taxon>
        <taxon>Pseudomonadota</taxon>
        <taxon>Alphaproteobacteria</taxon>
        <taxon>Rhodobacterales</taxon>
        <taxon>Roseobacteraceae</taxon>
        <taxon>Donghicola</taxon>
    </lineage>
</organism>
<dbReference type="SUPFAM" id="SSF89447">
    <property type="entry name" value="AbrB/MazE/MraZ-like"/>
    <property type="match status" value="1"/>
</dbReference>
<keyword evidence="12" id="KW-1185">Reference proteome</keyword>
<evidence type="ECO:0000256" key="5">
    <source>
        <dbReference type="ARBA" id="ARBA00023125"/>
    </source>
</evidence>
<evidence type="ECO:0000256" key="6">
    <source>
        <dbReference type="ARBA" id="ARBA00023163"/>
    </source>
</evidence>
<sequence length="174" mass="19325">MGSERAVSQQWFIGESHHKVDTKGRVSIPAAFRKVLAAGDPDFSEGANPQVVVVYGDARRDYLECMTIKAMNKIQRKILKMPPASPQRRALQKMYSTQALVTSVDETGRLVLPAKLRNKIGIDSEAVFAGTGENFQIWSTETYELENGLVTGGDDFDPDLDPSHYLFGDDEDED</sequence>
<reference evidence="12 13" key="1">
    <citation type="submission" date="2020-04" db="EMBL/GenBank/DDBJ databases">
        <title>Donghicola sp., a member of the Rhodobacteraceae family isolated from mangrove forest in Thailand.</title>
        <authorList>
            <person name="Charoenyingcharoen P."/>
            <person name="Yukphan P."/>
        </authorList>
    </citation>
    <scope>NUCLEOTIDE SEQUENCE [LARGE SCALE GENOMIC DNA]</scope>
    <source>
        <strain evidence="10 13">B5-SW-15</strain>
        <strain evidence="11 12">C2-DW-16</strain>
    </source>
</reference>
<feature type="domain" description="SpoVT-AbrB" evidence="9">
    <location>
        <begin position="99"/>
        <end position="142"/>
    </location>
</feature>
<gene>
    <name evidence="7 10" type="primary">mraZ</name>
    <name evidence="11" type="ORF">HJ526_16855</name>
    <name evidence="10" type="ORF">HJ536_16035</name>
</gene>
<comment type="subunit">
    <text evidence="7">Forms oligomers.</text>
</comment>